<reference evidence="11 12" key="1">
    <citation type="submission" date="2019-09" db="EMBL/GenBank/DDBJ databases">
        <title>Bird 10,000 Genomes (B10K) Project - Family phase.</title>
        <authorList>
            <person name="Zhang G."/>
        </authorList>
    </citation>
    <scope>NUCLEOTIDE SEQUENCE [LARGE SCALE GENOMIC DNA]</scope>
    <source>
        <strain evidence="11">B10K-DU-001-78</strain>
        <tissue evidence="11">Muscle</tissue>
    </source>
</reference>
<dbReference type="EMBL" id="VXBD01004611">
    <property type="protein sequence ID" value="NXN10225.1"/>
    <property type="molecule type" value="Genomic_DNA"/>
</dbReference>
<evidence type="ECO:0000313" key="11">
    <source>
        <dbReference type="EMBL" id="NXN10225.1"/>
    </source>
</evidence>
<organism evidence="11 12">
    <name type="scientific">Indicator maculatus</name>
    <name type="common">spotted honeyguide</name>
    <dbReference type="NCBI Taxonomy" id="545262"/>
    <lineage>
        <taxon>Eukaryota</taxon>
        <taxon>Metazoa</taxon>
        <taxon>Chordata</taxon>
        <taxon>Craniata</taxon>
        <taxon>Vertebrata</taxon>
        <taxon>Euteleostomi</taxon>
        <taxon>Archelosauria</taxon>
        <taxon>Archosauria</taxon>
        <taxon>Dinosauria</taxon>
        <taxon>Saurischia</taxon>
        <taxon>Theropoda</taxon>
        <taxon>Coelurosauria</taxon>
        <taxon>Aves</taxon>
        <taxon>Neognathae</taxon>
        <taxon>Neoaves</taxon>
        <taxon>Telluraves</taxon>
        <taxon>Coraciimorphae</taxon>
        <taxon>Piciformes</taxon>
        <taxon>Indicatoridae</taxon>
        <taxon>Indicator</taxon>
    </lineage>
</organism>
<dbReference type="InterPro" id="IPR036772">
    <property type="entry name" value="SRCR-like_dom_sf"/>
</dbReference>
<evidence type="ECO:0000259" key="10">
    <source>
        <dbReference type="PROSITE" id="PS50287"/>
    </source>
</evidence>
<keyword evidence="1" id="KW-0732">Signal</keyword>
<feature type="domain" description="SRCR" evidence="10">
    <location>
        <begin position="123"/>
        <end position="167"/>
    </location>
</feature>
<dbReference type="SMART" id="SM00202">
    <property type="entry name" value="SR"/>
    <property type="match status" value="1"/>
</dbReference>
<dbReference type="PANTHER" id="PTHR19331:SF487">
    <property type="entry name" value="SOLUBLE SCAVENGER RECEPTOR CYSTEINE-RICH DOMAIN-CONTAINING PROTEIN SSC5D"/>
    <property type="match status" value="1"/>
</dbReference>
<feature type="disulfide bond" evidence="9">
    <location>
        <begin position="18"/>
        <end position="82"/>
    </location>
</feature>
<dbReference type="Proteomes" id="UP000557230">
    <property type="component" value="Unassembled WGS sequence"/>
</dbReference>
<gene>
    <name evidence="11" type="primary">Dmbt1_2</name>
    <name evidence="11" type="ORF">INDMAC_R05789</name>
</gene>
<dbReference type="PROSITE" id="PS50287">
    <property type="entry name" value="SRCR_2"/>
    <property type="match status" value="2"/>
</dbReference>
<evidence type="ECO:0000256" key="8">
    <source>
        <dbReference type="ARBA" id="ARBA00069168"/>
    </source>
</evidence>
<accession>A0A7L1G9I5</accession>
<keyword evidence="3 9" id="KW-1015">Disulfide bond</keyword>
<dbReference type="PRINTS" id="PR00258">
    <property type="entry name" value="SPERACTRCPTR"/>
</dbReference>
<proteinExistence type="predicted"/>
<dbReference type="Gene3D" id="3.10.250.10">
    <property type="entry name" value="SRCR-like domain"/>
    <property type="match status" value="2"/>
</dbReference>
<evidence type="ECO:0000256" key="1">
    <source>
        <dbReference type="ARBA" id="ARBA00022729"/>
    </source>
</evidence>
<comment type="function">
    <text evidence="6">Binds to extracellular matrix proteins. Binds to pathogen-associated molecular patterns (PAMPs) present on the cell walls of Gram-positive and Gram-negative bacteria and fungi, behaving as a pattern recognition receptor (PRR). Induces bacterial and fungal aggregation and subsequent inhibition of PAMP-induced cytokine release. Does not possess intrinsic bactericidal activity. May play a role in the innate defense and homeostasis of certain epithelial surfaces.</text>
</comment>
<dbReference type="AlphaFoldDB" id="A0A7L1G9I5"/>
<feature type="disulfide bond" evidence="9">
    <location>
        <begin position="31"/>
        <end position="92"/>
    </location>
</feature>
<feature type="non-terminal residue" evidence="11">
    <location>
        <position position="167"/>
    </location>
</feature>
<protein>
    <recommendedName>
        <fullName evidence="8">Soluble scavenger receptor cysteine-rich domain-containing protein SSC5D</fullName>
    </recommendedName>
</protein>
<keyword evidence="12" id="KW-1185">Reference proteome</keyword>
<dbReference type="FunFam" id="3.10.250.10:FF:000007">
    <property type="entry name" value="Soluble scavenger receptor cysteine-rich domain-containing protein SSC5D"/>
    <property type="match status" value="1"/>
</dbReference>
<evidence type="ECO:0000256" key="7">
    <source>
        <dbReference type="ARBA" id="ARBA00064153"/>
    </source>
</evidence>
<evidence type="ECO:0000256" key="4">
    <source>
        <dbReference type="ARBA" id="ARBA00023170"/>
    </source>
</evidence>
<comment type="caution">
    <text evidence="11">The sequence shown here is derived from an EMBL/GenBank/DDBJ whole genome shotgun (WGS) entry which is preliminary data.</text>
</comment>
<dbReference type="Pfam" id="PF00530">
    <property type="entry name" value="SRCR"/>
    <property type="match status" value="2"/>
</dbReference>
<keyword evidence="5" id="KW-0325">Glycoprotein</keyword>
<dbReference type="SUPFAM" id="SSF56487">
    <property type="entry name" value="SRCR-like"/>
    <property type="match status" value="2"/>
</dbReference>
<feature type="disulfide bond" evidence="9">
    <location>
        <begin position="62"/>
        <end position="72"/>
    </location>
</feature>
<keyword evidence="2" id="KW-0677">Repeat</keyword>
<comment type="caution">
    <text evidence="9">Lacks conserved residue(s) required for the propagation of feature annotation.</text>
</comment>
<dbReference type="PROSITE" id="PS00420">
    <property type="entry name" value="SRCR_1"/>
    <property type="match status" value="1"/>
</dbReference>
<feature type="non-terminal residue" evidence="11">
    <location>
        <position position="1"/>
    </location>
</feature>
<dbReference type="PANTHER" id="PTHR19331">
    <property type="entry name" value="SCAVENGER RECEPTOR DOMAIN-CONTAINING"/>
    <property type="match status" value="1"/>
</dbReference>
<name>A0A7L1G9I5_9PICI</name>
<evidence type="ECO:0000256" key="2">
    <source>
        <dbReference type="ARBA" id="ARBA00022737"/>
    </source>
</evidence>
<keyword evidence="4" id="KW-0675">Receptor</keyword>
<evidence type="ECO:0000313" key="12">
    <source>
        <dbReference type="Proteomes" id="UP000557230"/>
    </source>
</evidence>
<dbReference type="InterPro" id="IPR001190">
    <property type="entry name" value="SRCR"/>
</dbReference>
<comment type="subunit">
    <text evidence="7">Interacts with LGALS1 and laminin.</text>
</comment>
<evidence type="ECO:0000256" key="6">
    <source>
        <dbReference type="ARBA" id="ARBA00058074"/>
    </source>
</evidence>
<evidence type="ECO:0000256" key="9">
    <source>
        <dbReference type="PROSITE-ProRule" id="PRU00196"/>
    </source>
</evidence>
<dbReference type="GO" id="GO:0016020">
    <property type="term" value="C:membrane"/>
    <property type="evidence" value="ECO:0007669"/>
    <property type="project" value="InterPro"/>
</dbReference>
<sequence length="167" mass="17678">SCLGRVEVLHEQRWGTVCDDSWDLQAARVVCRQLGCGEALSAPGSARFGPGADPIWLDGVHCAGTEATLSQCQLSRWGEHNCGHEEDAGVVCSARSFSAPPGLTDANLTLLCSSSLGPNPFQVRVRGGPHPCAGQVEVLYNSSWHKVCGSSWTLLEAEVVCKQLGCG</sequence>
<evidence type="ECO:0000256" key="5">
    <source>
        <dbReference type="ARBA" id="ARBA00023180"/>
    </source>
</evidence>
<feature type="domain" description="SRCR" evidence="10">
    <location>
        <begin position="1"/>
        <end position="93"/>
    </location>
</feature>
<evidence type="ECO:0000256" key="3">
    <source>
        <dbReference type="ARBA" id="ARBA00023157"/>
    </source>
</evidence>
<dbReference type="OrthoDB" id="536948at2759"/>